<dbReference type="GO" id="GO:0005634">
    <property type="term" value="C:nucleus"/>
    <property type="evidence" value="ECO:0007669"/>
    <property type="project" value="UniProtKB-SubCell"/>
</dbReference>
<accession>A0A6A6H956</accession>
<comment type="similarity">
    <text evidence="4">Belongs to the RTC4 family.</text>
</comment>
<comment type="subcellular location">
    <subcellularLocation>
        <location evidence="3">Cytoplasm</location>
    </subcellularLocation>
    <subcellularLocation>
        <location evidence="2">Nucleus</location>
    </subcellularLocation>
</comment>
<dbReference type="OrthoDB" id="128308at2759"/>
<dbReference type="EMBL" id="ML991798">
    <property type="protein sequence ID" value="KAF2234497.1"/>
    <property type="molecule type" value="Genomic_DNA"/>
</dbReference>
<dbReference type="InterPro" id="IPR028094">
    <property type="entry name" value="RTC4_C"/>
</dbReference>
<reference evidence="10" key="1">
    <citation type="journal article" date="2020" name="Stud. Mycol.">
        <title>101 Dothideomycetes genomes: a test case for predicting lifestyles and emergence of pathogens.</title>
        <authorList>
            <person name="Haridas S."/>
            <person name="Albert R."/>
            <person name="Binder M."/>
            <person name="Bloem J."/>
            <person name="Labutti K."/>
            <person name="Salamov A."/>
            <person name="Andreopoulos B."/>
            <person name="Baker S."/>
            <person name="Barry K."/>
            <person name="Bills G."/>
            <person name="Bluhm B."/>
            <person name="Cannon C."/>
            <person name="Castanera R."/>
            <person name="Culley D."/>
            <person name="Daum C."/>
            <person name="Ezra D."/>
            <person name="Gonzalez J."/>
            <person name="Henrissat B."/>
            <person name="Kuo A."/>
            <person name="Liang C."/>
            <person name="Lipzen A."/>
            <person name="Lutzoni F."/>
            <person name="Magnuson J."/>
            <person name="Mondo S."/>
            <person name="Nolan M."/>
            <person name="Ohm R."/>
            <person name="Pangilinan J."/>
            <person name="Park H.-J."/>
            <person name="Ramirez L."/>
            <person name="Alfaro M."/>
            <person name="Sun H."/>
            <person name="Tritt A."/>
            <person name="Yoshinaga Y."/>
            <person name="Zwiers L.-H."/>
            <person name="Turgeon B."/>
            <person name="Goodwin S."/>
            <person name="Spatafora J."/>
            <person name="Crous P."/>
            <person name="Grigoriev I."/>
        </authorList>
    </citation>
    <scope>NUCLEOTIDE SEQUENCE</scope>
    <source>
        <strain evidence="10">Tuck. ex Michener</strain>
    </source>
</reference>
<dbReference type="Pfam" id="PF14474">
    <property type="entry name" value="RTC4"/>
    <property type="match status" value="1"/>
</dbReference>
<organism evidence="10 11">
    <name type="scientific">Viridothelium virens</name>
    <name type="common">Speckled blister lichen</name>
    <name type="synonym">Trypethelium virens</name>
    <dbReference type="NCBI Taxonomy" id="1048519"/>
    <lineage>
        <taxon>Eukaryota</taxon>
        <taxon>Fungi</taxon>
        <taxon>Dikarya</taxon>
        <taxon>Ascomycota</taxon>
        <taxon>Pezizomycotina</taxon>
        <taxon>Dothideomycetes</taxon>
        <taxon>Dothideomycetes incertae sedis</taxon>
        <taxon>Trypetheliales</taxon>
        <taxon>Trypetheliaceae</taxon>
        <taxon>Viridothelium</taxon>
    </lineage>
</organism>
<feature type="compositionally biased region" description="Polar residues" evidence="8">
    <location>
        <begin position="52"/>
        <end position="64"/>
    </location>
</feature>
<dbReference type="Proteomes" id="UP000800092">
    <property type="component" value="Unassembled WGS sequence"/>
</dbReference>
<dbReference type="AlphaFoldDB" id="A0A6A6H956"/>
<dbReference type="InterPro" id="IPR039024">
    <property type="entry name" value="RTC4"/>
</dbReference>
<evidence type="ECO:0000313" key="10">
    <source>
        <dbReference type="EMBL" id="KAF2234497.1"/>
    </source>
</evidence>
<comment type="function">
    <text evidence="1">May be involved in a process influencing telomere capping.</text>
</comment>
<feature type="compositionally biased region" description="Polar residues" evidence="8">
    <location>
        <begin position="75"/>
        <end position="91"/>
    </location>
</feature>
<name>A0A6A6H956_VIRVR</name>
<evidence type="ECO:0000256" key="1">
    <source>
        <dbReference type="ARBA" id="ARBA00002738"/>
    </source>
</evidence>
<evidence type="ECO:0000256" key="5">
    <source>
        <dbReference type="ARBA" id="ARBA00015162"/>
    </source>
</evidence>
<evidence type="ECO:0000256" key="2">
    <source>
        <dbReference type="ARBA" id="ARBA00004123"/>
    </source>
</evidence>
<dbReference type="PANTHER" id="PTHR41391:SF1">
    <property type="entry name" value="RESTRICTION OF TELOMERE CAPPING PROTEIN 4"/>
    <property type="match status" value="1"/>
</dbReference>
<feature type="compositionally biased region" description="Basic and acidic residues" evidence="8">
    <location>
        <begin position="25"/>
        <end position="34"/>
    </location>
</feature>
<evidence type="ECO:0000256" key="4">
    <source>
        <dbReference type="ARBA" id="ARBA00009461"/>
    </source>
</evidence>
<protein>
    <recommendedName>
        <fullName evidence="5">Restriction of telomere capping protein 4</fullName>
    </recommendedName>
</protein>
<dbReference type="PANTHER" id="PTHR41391">
    <property type="entry name" value="RESTRICTION OF TELOMERE CAPPING PROTEIN 4"/>
    <property type="match status" value="1"/>
</dbReference>
<dbReference type="GO" id="GO:0005737">
    <property type="term" value="C:cytoplasm"/>
    <property type="evidence" value="ECO:0007669"/>
    <property type="project" value="UniProtKB-SubCell"/>
</dbReference>
<evidence type="ECO:0000259" key="9">
    <source>
        <dbReference type="SMART" id="SM01312"/>
    </source>
</evidence>
<sequence>MSGLRLGQTKNGRPLLKTVNGKPHARAEDHEDYPLPHAKRRCREKANGVPNAPSQLGGTQNTPDSSRRTERFSASPISSDSDNAHSAQTSPEIEEQDAEVKSKWKAPKPRYSSGQGAGRQSKRGSMGRALLTNGRYSDDDPAGFHSSSWNKPASRKRVYGGKNRAMTKNVHVETRLDAEEKRATQEKGFRFPPSVQLSHLERKSDLVPSAPQEDIRLAEDESSDSSSEGESELSTDRAYREARGPSKIKKRSKGAPLEKDQIVDNGFKTPLNFVANDPRSSLGSTKEFKNPNKTSIQGSDSPLSSPPGSSILEYAEDSLDFPVTSSQISHDSPYAVCPVCDEPVDRSFLDEFANYASRMSIHRQTLFCHAHKRRSAMEEYRIAGYPEIDWNTLPGRLQLHHEHINNVLDRKEDSWYRKRLEEWAKSGKQRTLRQTAIATNDESSLHKFVPGYYGTKGARLMIESIINHFSNKIRRLAASDDLLSLGGGGVTGYVQSVLVPELAVGLIKEDLYIDDEEARKVLSESTKIGRLVNEEEEERVAITDDMLFHNTSGDQN</sequence>
<feature type="region of interest" description="Disordered" evidence="8">
    <location>
        <begin position="1"/>
        <end position="311"/>
    </location>
</feature>
<keyword evidence="7" id="KW-0539">Nucleus</keyword>
<gene>
    <name evidence="10" type="ORF">EV356DRAFT_532807</name>
</gene>
<feature type="compositionally biased region" description="Basic and acidic residues" evidence="8">
    <location>
        <begin position="170"/>
        <end position="189"/>
    </location>
</feature>
<evidence type="ECO:0000313" key="11">
    <source>
        <dbReference type="Proteomes" id="UP000800092"/>
    </source>
</evidence>
<feature type="compositionally biased region" description="Low complexity" evidence="8">
    <location>
        <begin position="298"/>
        <end position="310"/>
    </location>
</feature>
<dbReference type="SMART" id="SM01312">
    <property type="entry name" value="RTC4"/>
    <property type="match status" value="1"/>
</dbReference>
<proteinExistence type="inferred from homology"/>
<keyword evidence="11" id="KW-1185">Reference proteome</keyword>
<feature type="compositionally biased region" description="Basic and acidic residues" evidence="8">
    <location>
        <begin position="234"/>
        <end position="244"/>
    </location>
</feature>
<evidence type="ECO:0000256" key="3">
    <source>
        <dbReference type="ARBA" id="ARBA00004496"/>
    </source>
</evidence>
<feature type="compositionally biased region" description="Acidic residues" evidence="8">
    <location>
        <begin position="220"/>
        <end position="233"/>
    </location>
</feature>
<keyword evidence="6" id="KW-0963">Cytoplasm</keyword>
<evidence type="ECO:0000256" key="6">
    <source>
        <dbReference type="ARBA" id="ARBA00022490"/>
    </source>
</evidence>
<evidence type="ECO:0000256" key="7">
    <source>
        <dbReference type="ARBA" id="ARBA00023242"/>
    </source>
</evidence>
<feature type="domain" description="Restriction of telomere capping protein 4 C-terminal" evidence="9">
    <location>
        <begin position="407"/>
        <end position="535"/>
    </location>
</feature>
<evidence type="ECO:0000256" key="8">
    <source>
        <dbReference type="SAM" id="MobiDB-lite"/>
    </source>
</evidence>